<gene>
    <name evidence="2" type="ORF">EJ02DRAFT_439071</name>
</gene>
<dbReference type="OrthoDB" id="5396564at2759"/>
<protein>
    <submittedName>
        <fullName evidence="2">Uncharacterized protein</fullName>
    </submittedName>
</protein>
<evidence type="ECO:0000313" key="2">
    <source>
        <dbReference type="EMBL" id="KAF1935679.1"/>
    </source>
</evidence>
<dbReference type="EMBL" id="ML976244">
    <property type="protein sequence ID" value="KAF1935679.1"/>
    <property type="molecule type" value="Genomic_DNA"/>
</dbReference>
<sequence length="262" mass="27780">MDLANFPPLPSASAGGQTQSGTPPIPSAASGPQTLPVNIMFGNLGGFTIPSLIEALSALNSHINSPIQSNGAPIAPPPDHFALNKPLGLVDSNVDIPTTQITGTPIALLPSTFTHVTGYSSIGNRCSGLKAVSAALPLAVAALVGNLVHSHSGPSFDAVDFVNRLEEVDISTITAKGMKFPHCWLPFGTTDKYDPAFITRPEYDPETLECLLANRELPFDDYKPNNDPVKTPCGHISGRACLIESLEKTSTTCPMRRHEFRV</sequence>
<proteinExistence type="predicted"/>
<reference evidence="2" key="1">
    <citation type="journal article" date="2020" name="Stud. Mycol.">
        <title>101 Dothideomycetes genomes: a test case for predicting lifestyles and emergence of pathogens.</title>
        <authorList>
            <person name="Haridas S."/>
            <person name="Albert R."/>
            <person name="Binder M."/>
            <person name="Bloem J."/>
            <person name="Labutti K."/>
            <person name="Salamov A."/>
            <person name="Andreopoulos B."/>
            <person name="Baker S."/>
            <person name="Barry K."/>
            <person name="Bills G."/>
            <person name="Bluhm B."/>
            <person name="Cannon C."/>
            <person name="Castanera R."/>
            <person name="Culley D."/>
            <person name="Daum C."/>
            <person name="Ezra D."/>
            <person name="Gonzalez J."/>
            <person name="Henrissat B."/>
            <person name="Kuo A."/>
            <person name="Liang C."/>
            <person name="Lipzen A."/>
            <person name="Lutzoni F."/>
            <person name="Magnuson J."/>
            <person name="Mondo S."/>
            <person name="Nolan M."/>
            <person name="Ohm R."/>
            <person name="Pangilinan J."/>
            <person name="Park H.-J."/>
            <person name="Ramirez L."/>
            <person name="Alfaro M."/>
            <person name="Sun H."/>
            <person name="Tritt A."/>
            <person name="Yoshinaga Y."/>
            <person name="Zwiers L.-H."/>
            <person name="Turgeon B."/>
            <person name="Goodwin S."/>
            <person name="Spatafora J."/>
            <person name="Crous P."/>
            <person name="Grigoriev I."/>
        </authorList>
    </citation>
    <scope>NUCLEOTIDE SEQUENCE</scope>
    <source>
        <strain evidence="2">CBS 161.51</strain>
    </source>
</reference>
<dbReference type="InterPro" id="IPR013083">
    <property type="entry name" value="Znf_RING/FYVE/PHD"/>
</dbReference>
<accession>A0A6A5S7C1</accession>
<dbReference type="SUPFAM" id="SSF57850">
    <property type="entry name" value="RING/U-box"/>
    <property type="match status" value="1"/>
</dbReference>
<dbReference type="Gene3D" id="3.30.40.10">
    <property type="entry name" value="Zinc/RING finger domain, C3HC4 (zinc finger)"/>
    <property type="match status" value="1"/>
</dbReference>
<keyword evidence="3" id="KW-1185">Reference proteome</keyword>
<name>A0A6A5S7C1_9PLEO</name>
<dbReference type="AlphaFoldDB" id="A0A6A5S7C1"/>
<organism evidence="2 3">
    <name type="scientific">Clathrospora elynae</name>
    <dbReference type="NCBI Taxonomy" id="706981"/>
    <lineage>
        <taxon>Eukaryota</taxon>
        <taxon>Fungi</taxon>
        <taxon>Dikarya</taxon>
        <taxon>Ascomycota</taxon>
        <taxon>Pezizomycotina</taxon>
        <taxon>Dothideomycetes</taxon>
        <taxon>Pleosporomycetidae</taxon>
        <taxon>Pleosporales</taxon>
        <taxon>Diademaceae</taxon>
        <taxon>Clathrospora</taxon>
    </lineage>
</organism>
<evidence type="ECO:0000256" key="1">
    <source>
        <dbReference type="SAM" id="MobiDB-lite"/>
    </source>
</evidence>
<feature type="region of interest" description="Disordered" evidence="1">
    <location>
        <begin position="1"/>
        <end position="31"/>
    </location>
</feature>
<evidence type="ECO:0000313" key="3">
    <source>
        <dbReference type="Proteomes" id="UP000800038"/>
    </source>
</evidence>
<dbReference type="Proteomes" id="UP000800038">
    <property type="component" value="Unassembled WGS sequence"/>
</dbReference>